<dbReference type="Pfam" id="PF24536">
    <property type="entry name" value="NXPE4_C"/>
    <property type="match status" value="2"/>
</dbReference>
<evidence type="ECO:0000313" key="4">
    <source>
        <dbReference type="Proteomes" id="UP000472270"/>
    </source>
</evidence>
<dbReference type="InterPro" id="IPR057106">
    <property type="entry name" value="NXPE4_C"/>
</dbReference>
<accession>A0A673IRL9</accession>
<feature type="domain" description="NXPE C-terminal" evidence="2">
    <location>
        <begin position="133"/>
        <end position="183"/>
    </location>
</feature>
<dbReference type="Proteomes" id="UP000472270">
    <property type="component" value="Unassembled WGS sequence"/>
</dbReference>
<dbReference type="Ensembl" id="ENSSRHT00000043871.1">
    <property type="protein sequence ID" value="ENSSRHP00000042662.1"/>
    <property type="gene ID" value="ENSSRHG00000021599.1"/>
</dbReference>
<keyword evidence="1" id="KW-0812">Transmembrane</keyword>
<evidence type="ECO:0000313" key="3">
    <source>
        <dbReference type="Ensembl" id="ENSSRHP00000042662.1"/>
    </source>
</evidence>
<keyword evidence="4" id="KW-1185">Reference proteome</keyword>
<sequence>MVQNKTNLPSEINSCYIYIYKLCYICAIHGIIFVGVTFLSALKQMNLHVQYQSGPLLAVDVKNNIDLHWRAHGVPLRSRKSAVANLHYISNEIDGLAGGPHTVIMFNLGPHFTTYPLDFYTHRVLRIRKAILLDRILRWAFQDVGVYILDVWQMTACHYSKENIHLCPVIIKNEIDILLSFICPVYI</sequence>
<dbReference type="PANTHER" id="PTHR16165">
    <property type="entry name" value="NXPE FAMILY MEMBER"/>
    <property type="match status" value="1"/>
</dbReference>
<evidence type="ECO:0000256" key="1">
    <source>
        <dbReference type="SAM" id="Phobius"/>
    </source>
</evidence>
<reference evidence="3" key="2">
    <citation type="submission" date="2025-09" db="UniProtKB">
        <authorList>
            <consortium name="Ensembl"/>
        </authorList>
    </citation>
    <scope>IDENTIFICATION</scope>
</reference>
<keyword evidence="1" id="KW-1133">Transmembrane helix</keyword>
<reference evidence="3" key="1">
    <citation type="submission" date="2025-08" db="UniProtKB">
        <authorList>
            <consortium name="Ensembl"/>
        </authorList>
    </citation>
    <scope>IDENTIFICATION</scope>
</reference>
<keyword evidence="1" id="KW-0472">Membrane</keyword>
<evidence type="ECO:0000259" key="2">
    <source>
        <dbReference type="Pfam" id="PF24536"/>
    </source>
</evidence>
<protein>
    <recommendedName>
        <fullName evidence="2">NXPE C-terminal domain-containing protein</fullName>
    </recommendedName>
</protein>
<dbReference type="AlphaFoldDB" id="A0A673IRL9"/>
<dbReference type="PANTHER" id="PTHR16165:SF23">
    <property type="entry name" value="NEUREXOPHILIN AND PC-ESTERASE DOMAIN FAMILY, MEMBER 5"/>
    <property type="match status" value="1"/>
</dbReference>
<name>A0A673IRL9_9TELE</name>
<organism evidence="3 4">
    <name type="scientific">Sinocyclocheilus rhinocerous</name>
    <dbReference type="NCBI Taxonomy" id="307959"/>
    <lineage>
        <taxon>Eukaryota</taxon>
        <taxon>Metazoa</taxon>
        <taxon>Chordata</taxon>
        <taxon>Craniata</taxon>
        <taxon>Vertebrata</taxon>
        <taxon>Euteleostomi</taxon>
        <taxon>Actinopterygii</taxon>
        <taxon>Neopterygii</taxon>
        <taxon>Teleostei</taxon>
        <taxon>Ostariophysi</taxon>
        <taxon>Cypriniformes</taxon>
        <taxon>Cyprinidae</taxon>
        <taxon>Cyprininae</taxon>
        <taxon>Sinocyclocheilus</taxon>
    </lineage>
</organism>
<feature type="transmembrane region" description="Helical" evidence="1">
    <location>
        <begin position="17"/>
        <end position="42"/>
    </location>
</feature>
<proteinExistence type="predicted"/>
<feature type="domain" description="NXPE C-terminal" evidence="2">
    <location>
        <begin position="37"/>
        <end position="132"/>
    </location>
</feature>